<keyword evidence="3" id="KW-0337">GPI-anchor biosynthesis</keyword>
<keyword evidence="4 8" id="KW-0812">Transmembrane</keyword>
<proteinExistence type="predicted"/>
<evidence type="ECO:0000256" key="2">
    <source>
        <dbReference type="ARBA" id="ARBA00004687"/>
    </source>
</evidence>
<accession>A0A9P4U6M4</accession>
<evidence type="ECO:0008006" key="11">
    <source>
        <dbReference type="Google" id="ProtNLM"/>
    </source>
</evidence>
<evidence type="ECO:0000256" key="1">
    <source>
        <dbReference type="ARBA" id="ARBA00004477"/>
    </source>
</evidence>
<dbReference type="GO" id="GO:0006506">
    <property type="term" value="P:GPI anchor biosynthetic process"/>
    <property type="evidence" value="ECO:0007669"/>
    <property type="project" value="UniProtKB-KW"/>
</dbReference>
<reference evidence="9" key="1">
    <citation type="journal article" date="2020" name="Stud. Mycol.">
        <title>101 Dothideomycetes genomes: a test case for predicting lifestyles and emergence of pathogens.</title>
        <authorList>
            <person name="Haridas S."/>
            <person name="Albert R."/>
            <person name="Binder M."/>
            <person name="Bloem J."/>
            <person name="Labutti K."/>
            <person name="Salamov A."/>
            <person name="Andreopoulos B."/>
            <person name="Baker S."/>
            <person name="Barry K."/>
            <person name="Bills G."/>
            <person name="Bluhm B."/>
            <person name="Cannon C."/>
            <person name="Castanera R."/>
            <person name="Culley D."/>
            <person name="Daum C."/>
            <person name="Ezra D."/>
            <person name="Gonzalez J."/>
            <person name="Henrissat B."/>
            <person name="Kuo A."/>
            <person name="Liang C."/>
            <person name="Lipzen A."/>
            <person name="Lutzoni F."/>
            <person name="Magnuson J."/>
            <person name="Mondo S."/>
            <person name="Nolan M."/>
            <person name="Ohm R."/>
            <person name="Pangilinan J."/>
            <person name="Park H.-J."/>
            <person name="Ramirez L."/>
            <person name="Alfaro M."/>
            <person name="Sun H."/>
            <person name="Tritt A."/>
            <person name="Yoshinaga Y."/>
            <person name="Zwiers L.-H."/>
            <person name="Turgeon B."/>
            <person name="Goodwin S."/>
            <person name="Spatafora J."/>
            <person name="Crous P."/>
            <person name="Grigoriev I."/>
        </authorList>
    </citation>
    <scope>NUCLEOTIDE SEQUENCE</scope>
    <source>
        <strain evidence="9">CBS 690.94</strain>
    </source>
</reference>
<feature type="transmembrane region" description="Helical" evidence="8">
    <location>
        <begin position="143"/>
        <end position="164"/>
    </location>
</feature>
<dbReference type="EMBL" id="MU001510">
    <property type="protein sequence ID" value="KAF2439205.1"/>
    <property type="molecule type" value="Genomic_DNA"/>
</dbReference>
<keyword evidence="6 8" id="KW-1133">Transmembrane helix</keyword>
<feature type="transmembrane region" description="Helical" evidence="8">
    <location>
        <begin position="110"/>
        <end position="137"/>
    </location>
</feature>
<dbReference type="InterPro" id="IPR009580">
    <property type="entry name" value="GPI_biosynthesis_protein_Pig-F"/>
</dbReference>
<comment type="subcellular location">
    <subcellularLocation>
        <location evidence="1">Endoplasmic reticulum membrane</location>
        <topology evidence="1">Multi-pass membrane protein</topology>
    </subcellularLocation>
</comment>
<comment type="caution">
    <text evidence="9">The sequence shown here is derived from an EMBL/GenBank/DDBJ whole genome shotgun (WGS) entry which is preliminary data.</text>
</comment>
<keyword evidence="10" id="KW-1185">Reference proteome</keyword>
<evidence type="ECO:0000256" key="5">
    <source>
        <dbReference type="ARBA" id="ARBA00022824"/>
    </source>
</evidence>
<evidence type="ECO:0000313" key="9">
    <source>
        <dbReference type="EMBL" id="KAF2439205.1"/>
    </source>
</evidence>
<feature type="transmembrane region" description="Helical" evidence="8">
    <location>
        <begin position="217"/>
        <end position="237"/>
    </location>
</feature>
<dbReference type="GO" id="GO:0005789">
    <property type="term" value="C:endoplasmic reticulum membrane"/>
    <property type="evidence" value="ECO:0007669"/>
    <property type="project" value="UniProtKB-SubCell"/>
</dbReference>
<comment type="pathway">
    <text evidence="2">Glycolipid biosynthesis; glycosylphosphatidylinositol-anchor biosynthesis.</text>
</comment>
<dbReference type="Proteomes" id="UP000799764">
    <property type="component" value="Unassembled WGS sequence"/>
</dbReference>
<feature type="transmembrane region" description="Helical" evidence="8">
    <location>
        <begin position="185"/>
        <end position="205"/>
    </location>
</feature>
<evidence type="ECO:0000256" key="6">
    <source>
        <dbReference type="ARBA" id="ARBA00022989"/>
    </source>
</evidence>
<sequence length="245" mass="25477">MATVLASHPKPRAPAHPTDVLPTDTAQLYTHIHPILVLSLYALQFPSIVADPVPALARALIPLSILQIVYVAICLPPTGGTATPVVDKKKAGGGGGGAEKGKKGGVRGTIIPGFLSLIVASTITAPLLAAILVLFGAPLTTHHAHTLLAAAHISFLGTLPLVYVHGVDGAAWRDIIALLRPVDEVYGGMIGGVVGAWLGAVPIPLDWDREWQKWPVTIVTGAYVGWAVGKMVGGVVLKGRKIVLE</sequence>
<dbReference type="AlphaFoldDB" id="A0A9P4U6M4"/>
<protein>
    <recommendedName>
        <fullName evidence="11">Glycosylphosphatidylinositol anchor biosynthesis protein 11</fullName>
    </recommendedName>
</protein>
<name>A0A9P4U6M4_9PLEO</name>
<evidence type="ECO:0000313" key="10">
    <source>
        <dbReference type="Proteomes" id="UP000799764"/>
    </source>
</evidence>
<evidence type="ECO:0000256" key="4">
    <source>
        <dbReference type="ARBA" id="ARBA00022692"/>
    </source>
</evidence>
<keyword evidence="5" id="KW-0256">Endoplasmic reticulum</keyword>
<keyword evidence="7 8" id="KW-0472">Membrane</keyword>
<dbReference type="OrthoDB" id="17366at2759"/>
<evidence type="ECO:0000256" key="7">
    <source>
        <dbReference type="ARBA" id="ARBA00023136"/>
    </source>
</evidence>
<dbReference type="Pfam" id="PF06699">
    <property type="entry name" value="PIG-F"/>
    <property type="match status" value="1"/>
</dbReference>
<gene>
    <name evidence="9" type="ORF">P171DRAFT_370640</name>
</gene>
<organism evidence="9 10">
    <name type="scientific">Karstenula rhodostoma CBS 690.94</name>
    <dbReference type="NCBI Taxonomy" id="1392251"/>
    <lineage>
        <taxon>Eukaryota</taxon>
        <taxon>Fungi</taxon>
        <taxon>Dikarya</taxon>
        <taxon>Ascomycota</taxon>
        <taxon>Pezizomycotina</taxon>
        <taxon>Dothideomycetes</taxon>
        <taxon>Pleosporomycetidae</taxon>
        <taxon>Pleosporales</taxon>
        <taxon>Massarineae</taxon>
        <taxon>Didymosphaeriaceae</taxon>
        <taxon>Karstenula</taxon>
    </lineage>
</organism>
<evidence type="ECO:0000256" key="8">
    <source>
        <dbReference type="SAM" id="Phobius"/>
    </source>
</evidence>
<evidence type="ECO:0000256" key="3">
    <source>
        <dbReference type="ARBA" id="ARBA00022502"/>
    </source>
</evidence>